<dbReference type="AlphaFoldDB" id="C6HZV8"/>
<gene>
    <name evidence="1" type="ORF">UBAL3_95450116</name>
</gene>
<reference evidence="1 2" key="1">
    <citation type="journal article" date="2009" name="Appl. Environ. Microbiol.">
        <title>Community genomic and proteomic analyses of chemoautotrophic iron-oxidizing "Leptospirillum rubarum" (Group II) and "Leptospirillum ferrodiazotrophum" (Group III) bacteria in acid mine drainage biofilms.</title>
        <authorList>
            <person name="Goltsman D.S."/>
            <person name="Denef V.J."/>
            <person name="Singer S.W."/>
            <person name="VerBerkmoes N.C."/>
            <person name="Lefsrud M."/>
            <person name="Mueller R.S."/>
            <person name="Dick G.J."/>
            <person name="Sun C.L."/>
            <person name="Wheeler K.E."/>
            <person name="Zemla A."/>
            <person name="Baker B.J."/>
            <person name="Hauser L."/>
            <person name="Land M."/>
            <person name="Shah M.B."/>
            <person name="Thelen M.P."/>
            <person name="Hettich R.L."/>
            <person name="Banfield J.F."/>
        </authorList>
    </citation>
    <scope>NUCLEOTIDE SEQUENCE [LARGE SCALE GENOMIC DNA]</scope>
</reference>
<name>C6HZV8_9BACT</name>
<dbReference type="Proteomes" id="UP000009374">
    <property type="component" value="Unassembled WGS sequence"/>
</dbReference>
<organism evidence="1 2">
    <name type="scientific">Leptospirillum ferrodiazotrophum</name>
    <dbReference type="NCBI Taxonomy" id="412449"/>
    <lineage>
        <taxon>Bacteria</taxon>
        <taxon>Pseudomonadati</taxon>
        <taxon>Nitrospirota</taxon>
        <taxon>Nitrospiria</taxon>
        <taxon>Nitrospirales</taxon>
        <taxon>Nitrospiraceae</taxon>
        <taxon>Leptospirillum</taxon>
    </lineage>
</organism>
<dbReference type="EMBL" id="GG693884">
    <property type="protein sequence ID" value="EES51896.1"/>
    <property type="molecule type" value="Genomic_DNA"/>
</dbReference>
<keyword evidence="2" id="KW-1185">Reference proteome</keyword>
<evidence type="ECO:0000313" key="1">
    <source>
        <dbReference type="EMBL" id="EES51896.1"/>
    </source>
</evidence>
<proteinExistence type="predicted"/>
<sequence>MILSALFRKSSVPVVLTGSLLASVLLLPGTASAWSWSLGDSPETILSIFKKGDPNLVPRRGSSTELPCGIYTDYDARPSDRFLFYSPTSLGNGKMTPEFQFEFRDRSLQAVLVTASFGGVGAPPTWRLRDILPEPLQGVPPRVIHADVLSQAKGINLPKDAVLIWDYKGKDGRERELQVLVYSADLSPDYLPDAPVAAYLRAYKDVLLDEGKTIPLPLSNPFMKQ</sequence>
<protein>
    <submittedName>
        <fullName evidence="1">Uncharacterized protein</fullName>
    </submittedName>
</protein>
<evidence type="ECO:0000313" key="2">
    <source>
        <dbReference type="Proteomes" id="UP000009374"/>
    </source>
</evidence>
<accession>C6HZV8</accession>